<name>A0ABP1FN50_9CHLO</name>
<evidence type="ECO:0000313" key="2">
    <source>
        <dbReference type="Proteomes" id="UP001497392"/>
    </source>
</evidence>
<evidence type="ECO:0000313" key="1">
    <source>
        <dbReference type="EMBL" id="CAL5220589.1"/>
    </source>
</evidence>
<keyword evidence="2" id="KW-1185">Reference proteome</keyword>
<dbReference type="Proteomes" id="UP001497392">
    <property type="component" value="Unassembled WGS sequence"/>
</dbReference>
<proteinExistence type="predicted"/>
<organism evidence="1 2">
    <name type="scientific">Coccomyxa viridis</name>
    <dbReference type="NCBI Taxonomy" id="1274662"/>
    <lineage>
        <taxon>Eukaryota</taxon>
        <taxon>Viridiplantae</taxon>
        <taxon>Chlorophyta</taxon>
        <taxon>core chlorophytes</taxon>
        <taxon>Trebouxiophyceae</taxon>
        <taxon>Trebouxiophyceae incertae sedis</taxon>
        <taxon>Coccomyxaceae</taxon>
        <taxon>Coccomyxa</taxon>
    </lineage>
</organism>
<protein>
    <submittedName>
        <fullName evidence="1">G2629 protein</fullName>
    </submittedName>
</protein>
<accession>A0ABP1FN50</accession>
<comment type="caution">
    <text evidence="1">The sequence shown here is derived from an EMBL/GenBank/DDBJ whole genome shotgun (WGS) entry which is preliminary data.</text>
</comment>
<sequence length="82" mass="9180">MNDQATAVVRMRPDFVVKKEHRREHTFCVEAKAWARMAHAPDDSGGDKPSPADSRSLTVTMAKSNRTLWKDLFQVAGPQGLE</sequence>
<dbReference type="EMBL" id="CAXHTA020000004">
    <property type="protein sequence ID" value="CAL5220589.1"/>
    <property type="molecule type" value="Genomic_DNA"/>
</dbReference>
<gene>
    <name evidence="1" type="primary">g2629</name>
    <name evidence="1" type="ORF">VP750_LOCUS2248</name>
</gene>
<reference evidence="1 2" key="1">
    <citation type="submission" date="2024-06" db="EMBL/GenBank/DDBJ databases">
        <authorList>
            <person name="Kraege A."/>
            <person name="Thomma B."/>
        </authorList>
    </citation>
    <scope>NUCLEOTIDE SEQUENCE [LARGE SCALE GENOMIC DNA]</scope>
</reference>